<sequence>MFKEYDRNSFNELNKQHNILALVGNGFDIGALKKYKKGIASGKTTSYPEFYNYLLSDLTNKDNILFKEMKKDKENDKDNWSDFENTLSQLLKKSSYNVSELEKSVDELQKYFIMFLNEVVDYSFILEFNQLARKNKWAWNTLSHFLRDLPSGETKFASKTGCYDLFNFVFVNFNYTNLLENYLYLDKNQFDPHVHKNVDTNFLFYSNNAGSGGSESIWSSYVLCDVIHPHGIQGVPRSLLFGIDLKEYDKGRSFEKKLVKPYWARCEVKYRDYIETAELFIIYGMSLGEMDAWWMDAIYDELLSRDVELIIYMYGDSDEEIVKKKFINSCVRHLGDSKTNREVVNNKIHVVTFVDNTTWFLGFNQNDEYNTSNEMK</sequence>
<protein>
    <submittedName>
        <fullName evidence="1">ABC transporter permease</fullName>
    </submittedName>
</protein>
<dbReference type="Pfam" id="PF14253">
    <property type="entry name" value="AbiH"/>
    <property type="match status" value="1"/>
</dbReference>
<reference evidence="1 2" key="2">
    <citation type="submission" date="2017-10" db="EMBL/GenBank/DDBJ databases">
        <authorList>
            <person name="Banno H."/>
            <person name="Chua N.-H."/>
        </authorList>
    </citation>
    <scope>NUCLEOTIDE SEQUENCE [LARGE SCALE GENOMIC DNA]</scope>
    <source>
        <strain evidence="1 2">JK623</strain>
    </source>
</reference>
<proteinExistence type="predicted"/>
<dbReference type="RefSeq" id="WP_099385209.1">
    <property type="nucleotide sequence ID" value="NZ_JANSWH010000050.1"/>
</dbReference>
<dbReference type="Proteomes" id="UP000224563">
    <property type="component" value="Unassembled WGS sequence"/>
</dbReference>
<organism evidence="1 2">
    <name type="scientific">Agathobacter ruminis</name>
    <dbReference type="NCBI Taxonomy" id="1712665"/>
    <lineage>
        <taxon>Bacteria</taxon>
        <taxon>Bacillati</taxon>
        <taxon>Bacillota</taxon>
        <taxon>Clostridia</taxon>
        <taxon>Lachnospirales</taxon>
        <taxon>Lachnospiraceae</taxon>
        <taxon>Agathobacter</taxon>
    </lineage>
</organism>
<dbReference type="EMBL" id="PDYG01000001">
    <property type="protein sequence ID" value="PHU38945.1"/>
    <property type="molecule type" value="Genomic_DNA"/>
</dbReference>
<gene>
    <name evidence="1" type="ORF">CSX02_00415</name>
</gene>
<keyword evidence="2" id="KW-1185">Reference proteome</keyword>
<evidence type="ECO:0000313" key="2">
    <source>
        <dbReference type="Proteomes" id="UP000224563"/>
    </source>
</evidence>
<name>A0A2G3E729_9FIRM</name>
<evidence type="ECO:0000313" key="1">
    <source>
        <dbReference type="EMBL" id="PHU38945.1"/>
    </source>
</evidence>
<comment type="caution">
    <text evidence="1">The sequence shown here is derived from an EMBL/GenBank/DDBJ whole genome shotgun (WGS) entry which is preliminary data.</text>
</comment>
<reference evidence="1 2" key="1">
    <citation type="submission" date="2017-10" db="EMBL/GenBank/DDBJ databases">
        <title>Resolving the taxonomy of Roseburia spp., Eubacterium rectale and Agathobacter spp. through phylogenomic analysis.</title>
        <authorList>
            <person name="Sheridan P.O."/>
            <person name="Walker A.W."/>
            <person name="Duncan S.H."/>
            <person name="Scott K.P."/>
            <person name="Toole P.W.O."/>
            <person name="Luis P."/>
            <person name="Flint H.J."/>
        </authorList>
    </citation>
    <scope>NUCLEOTIDE SEQUENCE [LARGE SCALE GENOMIC DNA]</scope>
    <source>
        <strain evidence="1 2">JK623</strain>
    </source>
</reference>
<dbReference type="AlphaFoldDB" id="A0A2G3E729"/>
<accession>A0A2G3E729</accession>
<dbReference type="InterPro" id="IPR025935">
    <property type="entry name" value="AbiH"/>
</dbReference>